<evidence type="ECO:0000313" key="5">
    <source>
        <dbReference type="Proteomes" id="UP000636709"/>
    </source>
</evidence>
<dbReference type="PANTHER" id="PTHR31147:SF66">
    <property type="entry name" value="OS05G0315700 PROTEIN"/>
    <property type="match status" value="1"/>
</dbReference>
<dbReference type="Gene3D" id="3.30.559.10">
    <property type="entry name" value="Chloramphenicol acetyltransferase-like domain"/>
    <property type="match status" value="1"/>
</dbReference>
<reference evidence="4" key="1">
    <citation type="submission" date="2020-07" db="EMBL/GenBank/DDBJ databases">
        <title>Genome sequence and genetic diversity analysis of an under-domesticated orphan crop, white fonio (Digitaria exilis).</title>
        <authorList>
            <person name="Bennetzen J.L."/>
            <person name="Chen S."/>
            <person name="Ma X."/>
            <person name="Wang X."/>
            <person name="Yssel A.E.J."/>
            <person name="Chaluvadi S.R."/>
            <person name="Johnson M."/>
            <person name="Gangashetty P."/>
            <person name="Hamidou F."/>
            <person name="Sanogo M.D."/>
            <person name="Zwaenepoel A."/>
            <person name="Wallace J."/>
            <person name="Van De Peer Y."/>
            <person name="Van Deynze A."/>
        </authorList>
    </citation>
    <scope>NUCLEOTIDE SEQUENCE</scope>
    <source>
        <tissue evidence="4">Leaves</tissue>
    </source>
</reference>
<keyword evidence="5" id="KW-1185">Reference proteome</keyword>
<evidence type="ECO:0000313" key="4">
    <source>
        <dbReference type="EMBL" id="KAF8677903.1"/>
    </source>
</evidence>
<dbReference type="AlphaFoldDB" id="A0A835EEV3"/>
<dbReference type="OrthoDB" id="1426864at2759"/>
<dbReference type="PANTHER" id="PTHR31147">
    <property type="entry name" value="ACYL TRANSFERASE 4"/>
    <property type="match status" value="1"/>
</dbReference>
<organism evidence="4 5">
    <name type="scientific">Digitaria exilis</name>
    <dbReference type="NCBI Taxonomy" id="1010633"/>
    <lineage>
        <taxon>Eukaryota</taxon>
        <taxon>Viridiplantae</taxon>
        <taxon>Streptophyta</taxon>
        <taxon>Embryophyta</taxon>
        <taxon>Tracheophyta</taxon>
        <taxon>Spermatophyta</taxon>
        <taxon>Magnoliopsida</taxon>
        <taxon>Liliopsida</taxon>
        <taxon>Poales</taxon>
        <taxon>Poaceae</taxon>
        <taxon>PACMAD clade</taxon>
        <taxon>Panicoideae</taxon>
        <taxon>Panicodae</taxon>
        <taxon>Paniceae</taxon>
        <taxon>Anthephorinae</taxon>
        <taxon>Digitaria</taxon>
    </lineage>
</organism>
<dbReference type="EMBL" id="JACEFO010002138">
    <property type="protein sequence ID" value="KAF8677903.1"/>
    <property type="molecule type" value="Genomic_DNA"/>
</dbReference>
<feature type="region of interest" description="Disordered" evidence="3">
    <location>
        <begin position="41"/>
        <end position="65"/>
    </location>
</feature>
<evidence type="ECO:0000256" key="1">
    <source>
        <dbReference type="ARBA" id="ARBA00009861"/>
    </source>
</evidence>
<feature type="compositionally biased region" description="Pro residues" evidence="3">
    <location>
        <begin position="53"/>
        <end position="62"/>
    </location>
</feature>
<dbReference type="Pfam" id="PF02458">
    <property type="entry name" value="Transferase"/>
    <property type="match status" value="1"/>
</dbReference>
<accession>A0A835EEV3</accession>
<dbReference type="InterPro" id="IPR023213">
    <property type="entry name" value="CAT-like_dom_sf"/>
</dbReference>
<gene>
    <name evidence="4" type="ORF">HU200_046388</name>
</gene>
<dbReference type="Proteomes" id="UP000636709">
    <property type="component" value="Unassembled WGS sequence"/>
</dbReference>
<comment type="similarity">
    <text evidence="1">Belongs to the plant acyltransferase family.</text>
</comment>
<dbReference type="InterPro" id="IPR050898">
    <property type="entry name" value="Plant_acyltransferase"/>
</dbReference>
<comment type="caution">
    <text evidence="4">The sequence shown here is derived from an EMBL/GenBank/DDBJ whole genome shotgun (WGS) entry which is preliminary data.</text>
</comment>
<evidence type="ECO:0000256" key="3">
    <source>
        <dbReference type="SAM" id="MobiDB-lite"/>
    </source>
</evidence>
<proteinExistence type="inferred from homology"/>
<keyword evidence="2" id="KW-0808">Transferase</keyword>
<feature type="region of interest" description="Disordered" evidence="3">
    <location>
        <begin position="81"/>
        <end position="124"/>
    </location>
</feature>
<dbReference type="GO" id="GO:0016747">
    <property type="term" value="F:acyltransferase activity, transferring groups other than amino-acyl groups"/>
    <property type="evidence" value="ECO:0007669"/>
    <property type="project" value="UniProtKB-ARBA"/>
</dbReference>
<sequence length="124" mass="13770">MCDATGIVQFLSAVGELARGLSSPTVSPAWSRELLEACSPPEPTFPHHEYDPVPLPRPPPPQGEMVTRTFTFTAADVAALKEKRRLPPHLHDTATTFDRPPELNGQRLDEARPQEQYPMEPEMA</sequence>
<name>A0A835EEV3_9POAL</name>
<evidence type="ECO:0000256" key="2">
    <source>
        <dbReference type="ARBA" id="ARBA00022679"/>
    </source>
</evidence>
<protein>
    <submittedName>
        <fullName evidence="4">Uncharacterized protein</fullName>
    </submittedName>
</protein>